<sequence length="70" mass="7339">TCPDYFKVQNQNGTVHCTNPLSLGSCSTGLTPILGNDMDSRVANCKLARGCGVTWDGLTSATANQGNPYC</sequence>
<comment type="caution">
    <text evidence="1">The sequence shown here is derived from an EMBL/GenBank/DDBJ whole genome shotgun (WGS) entry which is preliminary data.</text>
</comment>
<feature type="non-terminal residue" evidence="1">
    <location>
        <position position="1"/>
    </location>
</feature>
<gene>
    <name evidence="1" type="ORF">S01H1_04750</name>
</gene>
<proteinExistence type="predicted"/>
<accession>X0SWK6</accession>
<name>X0SWK6_9ZZZZ</name>
<dbReference type="EMBL" id="BARS01002490">
    <property type="protein sequence ID" value="GAF85573.1"/>
    <property type="molecule type" value="Genomic_DNA"/>
</dbReference>
<protein>
    <submittedName>
        <fullName evidence="1">Uncharacterized protein</fullName>
    </submittedName>
</protein>
<organism evidence="1">
    <name type="scientific">marine sediment metagenome</name>
    <dbReference type="NCBI Taxonomy" id="412755"/>
    <lineage>
        <taxon>unclassified sequences</taxon>
        <taxon>metagenomes</taxon>
        <taxon>ecological metagenomes</taxon>
    </lineage>
</organism>
<dbReference type="AlphaFoldDB" id="X0SWK6"/>
<reference evidence="1" key="1">
    <citation type="journal article" date="2014" name="Front. Microbiol.">
        <title>High frequency of phylogenetically diverse reductive dehalogenase-homologous genes in deep subseafloor sedimentary metagenomes.</title>
        <authorList>
            <person name="Kawai M."/>
            <person name="Futagami T."/>
            <person name="Toyoda A."/>
            <person name="Takaki Y."/>
            <person name="Nishi S."/>
            <person name="Hori S."/>
            <person name="Arai W."/>
            <person name="Tsubouchi T."/>
            <person name="Morono Y."/>
            <person name="Uchiyama I."/>
            <person name="Ito T."/>
            <person name="Fujiyama A."/>
            <person name="Inagaki F."/>
            <person name="Takami H."/>
        </authorList>
    </citation>
    <scope>NUCLEOTIDE SEQUENCE</scope>
    <source>
        <strain evidence="1">Expedition CK06-06</strain>
    </source>
</reference>
<evidence type="ECO:0000313" key="1">
    <source>
        <dbReference type="EMBL" id="GAF85573.1"/>
    </source>
</evidence>